<dbReference type="AlphaFoldDB" id="A0A9J9UBT9"/>
<gene>
    <name evidence="1" type="ordered locus">Dtpsy_3442</name>
</gene>
<sequence length="201" mass="21341">MKTPAYYDAVPSIVMVDPLAQILGSAEDGLLDYRYIDAVKLTGHSCPTVAGAWLMTRAALAQLYPGGTPRRGDIRVELRQPLDEGVTGVVASVAALVTGAANAGGFKGLAGQFGRKDLLQFAVPMDGDIRFTRTDTAKSVAWVRRGFPAPRSAALAQLMRDALARGAPEDARRAFASAWSAWVAQLLQPGGESEWVAVATR</sequence>
<accession>A0A9J9UBT9</accession>
<reference evidence="1 2" key="1">
    <citation type="journal article" date="2010" name="J. Bacteriol.">
        <title>Completed genome sequence of the anaerobic iron-oxidizing bacterium Acidovorax ebreus strain TPSY.</title>
        <authorList>
            <person name="Byrne-Bailey K.G."/>
            <person name="Weber K.A."/>
            <person name="Chair A.H."/>
            <person name="Bose S."/>
            <person name="Knox T."/>
            <person name="Spanbauer T.L."/>
            <person name="Chertkov O."/>
            <person name="Coates J.D."/>
        </authorList>
    </citation>
    <scope>NUCLEOTIDE SEQUENCE [LARGE SCALE GENOMIC DNA]</scope>
    <source>
        <strain evidence="1 2">TPSY</strain>
    </source>
</reference>
<keyword evidence="2" id="KW-1185">Reference proteome</keyword>
<protein>
    <recommendedName>
        <fullName evidence="3">Formylmethanofuran dehydrogenase subunit E domain-containing protein</fullName>
    </recommendedName>
</protein>
<dbReference type="KEGG" id="dia:Dtpsy_3442"/>
<dbReference type="EMBL" id="CP001392">
    <property type="protein sequence ID" value="ACM34869.1"/>
    <property type="molecule type" value="Genomic_DNA"/>
</dbReference>
<organism evidence="1 2">
    <name type="scientific">Acidovorax ebreus (strain TPSY)</name>
    <name type="common">Diaphorobacter sp. (strain TPSY)</name>
    <dbReference type="NCBI Taxonomy" id="535289"/>
    <lineage>
        <taxon>Bacteria</taxon>
        <taxon>Pseudomonadati</taxon>
        <taxon>Pseudomonadota</taxon>
        <taxon>Betaproteobacteria</taxon>
        <taxon>Burkholderiales</taxon>
        <taxon>Comamonadaceae</taxon>
        <taxon>Diaphorobacter</taxon>
    </lineage>
</organism>
<evidence type="ECO:0000313" key="2">
    <source>
        <dbReference type="Proteomes" id="UP000000450"/>
    </source>
</evidence>
<evidence type="ECO:0008006" key="3">
    <source>
        <dbReference type="Google" id="ProtNLM"/>
    </source>
</evidence>
<evidence type="ECO:0000313" key="1">
    <source>
        <dbReference type="EMBL" id="ACM34869.1"/>
    </source>
</evidence>
<dbReference type="Proteomes" id="UP000000450">
    <property type="component" value="Chromosome"/>
</dbReference>
<name>A0A9J9UBT9_ACIET</name>
<proteinExistence type="predicted"/>